<dbReference type="PANTHER" id="PTHR23344:SF50">
    <property type="entry name" value="GP-PDE DOMAIN-CONTAINING PROTEIN"/>
    <property type="match status" value="1"/>
</dbReference>
<feature type="transmembrane region" description="Helical" evidence="7">
    <location>
        <begin position="179"/>
        <end position="197"/>
    </location>
</feature>
<evidence type="ECO:0000259" key="8">
    <source>
        <dbReference type="PROSITE" id="PS51704"/>
    </source>
</evidence>
<dbReference type="Pfam" id="PF03009">
    <property type="entry name" value="GDPD"/>
    <property type="match status" value="1"/>
</dbReference>
<protein>
    <recommendedName>
        <fullName evidence="8">GP-PDE domain-containing protein</fullName>
    </recommendedName>
</protein>
<dbReference type="SUPFAM" id="SSF51695">
    <property type="entry name" value="PLC-like phosphodiesterases"/>
    <property type="match status" value="1"/>
</dbReference>
<keyword evidence="6" id="KW-0325">Glycoprotein</keyword>
<gene>
    <name evidence="9" type="ORF">NEF87_003670</name>
</gene>
<dbReference type="InterPro" id="IPR030395">
    <property type="entry name" value="GP_PDE_dom"/>
</dbReference>
<keyword evidence="5 7" id="KW-0472">Membrane</keyword>
<name>A0ABY6HV43_9ARCH</name>
<organism evidence="9 10">
    <name type="scientific">Candidatus Lokiarchaeum ossiferum</name>
    <dbReference type="NCBI Taxonomy" id="2951803"/>
    <lineage>
        <taxon>Archaea</taxon>
        <taxon>Promethearchaeati</taxon>
        <taxon>Promethearchaeota</taxon>
        <taxon>Promethearchaeia</taxon>
        <taxon>Promethearchaeales</taxon>
        <taxon>Promethearchaeaceae</taxon>
        <taxon>Candidatus Lokiarchaeum</taxon>
    </lineage>
</organism>
<feature type="transmembrane region" description="Helical" evidence="7">
    <location>
        <begin position="57"/>
        <end position="79"/>
    </location>
</feature>
<dbReference type="EMBL" id="CP104013">
    <property type="protein sequence ID" value="UYP47385.1"/>
    <property type="molecule type" value="Genomic_DNA"/>
</dbReference>
<sequence length="495" mass="56429">MSKLTWKNPFRKTHYSKQWIGFYWVFLANMLVFTLIAFLVEPIWIDINQFLGNAMSLHWNWLVIIMVVSGILICYGSFLSVANTKKIRKIEDVSIFSLHLANKIIPLTFFLGWNFMLYVLIKEGGEELRVIRPELENISPILFCIIIVILSILFPPTLKRIRKLNYSPPTLNRLKSGGILIFLVITNISGLLLPILAPPVNVLRGSLPEKPKIMAHRGASHLAPENTLVAGQVASDWGAFGWEVDVSISYDGILFLCHDDTAERTTNIAEIFPERVHDDVTMFNMSELQQLDAGSWFVEKDPYKTIHEGYVSQTEAEAFRGEKIPTLAEVLNLTRELDLYVDIDAEGPAEDHPFHDQYWDILLQELADSNLNDKIMINSNNLLATNMTKVGDGRDMINTHHALSNQVFREYEEQHVTVMVWTVDSPSRFSQLWCLGVDFVKTNALHILVPLEKPTWIISYKSYILIWGISCSIGMLGGILMFVVKQKKPEILPVE</sequence>
<evidence type="ECO:0000256" key="6">
    <source>
        <dbReference type="ARBA" id="ARBA00023180"/>
    </source>
</evidence>
<feature type="transmembrane region" description="Helical" evidence="7">
    <location>
        <begin position="463"/>
        <end position="484"/>
    </location>
</feature>
<reference evidence="9" key="1">
    <citation type="submission" date="2022-09" db="EMBL/GenBank/DDBJ databases">
        <title>Actin cytoskeleton and complex cell architecture in an #Asgard archaeon.</title>
        <authorList>
            <person name="Ponce Toledo R.I."/>
            <person name="Schleper C."/>
            <person name="Rodrigues Oliveira T."/>
            <person name="Wollweber F."/>
            <person name="Xu J."/>
            <person name="Rittmann S."/>
            <person name="Klingl A."/>
            <person name="Pilhofer M."/>
        </authorList>
    </citation>
    <scope>NUCLEOTIDE SEQUENCE</scope>
    <source>
        <strain evidence="9">B-35</strain>
    </source>
</reference>
<feature type="domain" description="GP-PDE" evidence="8">
    <location>
        <begin position="211"/>
        <end position="495"/>
    </location>
</feature>
<evidence type="ECO:0000313" key="10">
    <source>
        <dbReference type="Proteomes" id="UP001208689"/>
    </source>
</evidence>
<accession>A0ABY6HV43</accession>
<dbReference type="PROSITE" id="PS51704">
    <property type="entry name" value="GP_PDE"/>
    <property type="match status" value="1"/>
</dbReference>
<dbReference type="InterPro" id="IPR017946">
    <property type="entry name" value="PLC-like_Pdiesterase_TIM-brl"/>
</dbReference>
<evidence type="ECO:0000256" key="2">
    <source>
        <dbReference type="ARBA" id="ARBA00022692"/>
    </source>
</evidence>
<proteinExistence type="predicted"/>
<evidence type="ECO:0000313" key="9">
    <source>
        <dbReference type="EMBL" id="UYP47385.1"/>
    </source>
</evidence>
<evidence type="ECO:0000256" key="7">
    <source>
        <dbReference type="SAM" id="Phobius"/>
    </source>
</evidence>
<keyword evidence="3" id="KW-0378">Hydrolase</keyword>
<feature type="transmembrane region" description="Helical" evidence="7">
    <location>
        <begin position="100"/>
        <end position="120"/>
    </location>
</feature>
<feature type="transmembrane region" description="Helical" evidence="7">
    <location>
        <begin position="140"/>
        <end position="158"/>
    </location>
</feature>
<dbReference type="Proteomes" id="UP001208689">
    <property type="component" value="Chromosome"/>
</dbReference>
<dbReference type="PANTHER" id="PTHR23344">
    <property type="entry name" value="GLYCEROPHOSPHORYL DIESTER PHOSPHODIESTERASE"/>
    <property type="match status" value="1"/>
</dbReference>
<evidence type="ECO:0000256" key="3">
    <source>
        <dbReference type="ARBA" id="ARBA00022801"/>
    </source>
</evidence>
<keyword evidence="10" id="KW-1185">Reference proteome</keyword>
<evidence type="ECO:0000256" key="4">
    <source>
        <dbReference type="ARBA" id="ARBA00022989"/>
    </source>
</evidence>
<comment type="subcellular location">
    <subcellularLocation>
        <location evidence="1">Membrane</location>
        <topology evidence="1">Multi-pass membrane protein</topology>
    </subcellularLocation>
</comment>
<keyword evidence="4 7" id="KW-1133">Transmembrane helix</keyword>
<dbReference type="Gene3D" id="3.20.20.190">
    <property type="entry name" value="Phosphatidylinositol (PI) phosphodiesterase"/>
    <property type="match status" value="1"/>
</dbReference>
<feature type="transmembrane region" description="Helical" evidence="7">
    <location>
        <begin position="21"/>
        <end position="45"/>
    </location>
</feature>
<evidence type="ECO:0000256" key="1">
    <source>
        <dbReference type="ARBA" id="ARBA00004141"/>
    </source>
</evidence>
<keyword evidence="2 7" id="KW-0812">Transmembrane</keyword>
<evidence type="ECO:0000256" key="5">
    <source>
        <dbReference type="ARBA" id="ARBA00023136"/>
    </source>
</evidence>